<keyword evidence="2" id="KW-1185">Reference proteome</keyword>
<dbReference type="Proteomes" id="UP000276133">
    <property type="component" value="Unassembled WGS sequence"/>
</dbReference>
<evidence type="ECO:0000313" key="2">
    <source>
        <dbReference type="Proteomes" id="UP000276133"/>
    </source>
</evidence>
<proteinExistence type="predicted"/>
<organism evidence="1 2">
    <name type="scientific">Brachionus plicatilis</name>
    <name type="common">Marine rotifer</name>
    <name type="synonym">Brachionus muelleri</name>
    <dbReference type="NCBI Taxonomy" id="10195"/>
    <lineage>
        <taxon>Eukaryota</taxon>
        <taxon>Metazoa</taxon>
        <taxon>Spiralia</taxon>
        <taxon>Gnathifera</taxon>
        <taxon>Rotifera</taxon>
        <taxon>Eurotatoria</taxon>
        <taxon>Monogononta</taxon>
        <taxon>Pseudotrocha</taxon>
        <taxon>Ploima</taxon>
        <taxon>Brachionidae</taxon>
        <taxon>Brachionus</taxon>
    </lineage>
</organism>
<dbReference type="EMBL" id="REGN01000270">
    <property type="protein sequence ID" value="RNA43144.1"/>
    <property type="molecule type" value="Genomic_DNA"/>
</dbReference>
<reference evidence="1 2" key="1">
    <citation type="journal article" date="2018" name="Sci. Rep.">
        <title>Genomic signatures of local adaptation to the degree of environmental predictability in rotifers.</title>
        <authorList>
            <person name="Franch-Gras L."/>
            <person name="Hahn C."/>
            <person name="Garcia-Roger E.M."/>
            <person name="Carmona M.J."/>
            <person name="Serra M."/>
            <person name="Gomez A."/>
        </authorList>
    </citation>
    <scope>NUCLEOTIDE SEQUENCE [LARGE SCALE GENOMIC DNA]</scope>
    <source>
        <strain evidence="1">HYR1</strain>
    </source>
</reference>
<dbReference type="AlphaFoldDB" id="A0A3M7T523"/>
<gene>
    <name evidence="1" type="ORF">BpHYR1_037244</name>
</gene>
<sequence length="74" mass="8578">MALLQCNNINVNIKKQKAYDIEKVSYQNPKPSKMAILEVECDLCKAIGVEMFLENEWGLKLYKGRSHKNIINKH</sequence>
<dbReference type="OrthoDB" id="10182945at2759"/>
<name>A0A3M7T523_BRAPC</name>
<comment type="caution">
    <text evidence="1">The sequence shown here is derived from an EMBL/GenBank/DDBJ whole genome shotgun (WGS) entry which is preliminary data.</text>
</comment>
<evidence type="ECO:0000313" key="1">
    <source>
        <dbReference type="EMBL" id="RNA43144.1"/>
    </source>
</evidence>
<protein>
    <submittedName>
        <fullName evidence="1">Uncharacterized protein</fullName>
    </submittedName>
</protein>
<accession>A0A3M7T523</accession>